<dbReference type="PANTHER" id="PTHR10809:SF6">
    <property type="entry name" value="AT11025P-RELATED"/>
    <property type="match status" value="1"/>
</dbReference>
<evidence type="ECO:0000259" key="7">
    <source>
        <dbReference type="PROSITE" id="PS50202"/>
    </source>
</evidence>
<protein>
    <submittedName>
        <fullName evidence="8">Vesicle-associated membrane protein</fullName>
    </submittedName>
</protein>
<dbReference type="InterPro" id="IPR000535">
    <property type="entry name" value="MSP_dom"/>
</dbReference>
<dbReference type="GO" id="GO:0005886">
    <property type="term" value="C:plasma membrane"/>
    <property type="evidence" value="ECO:0007669"/>
    <property type="project" value="TreeGrafter"/>
</dbReference>
<evidence type="ECO:0000313" key="8">
    <source>
        <dbReference type="EMBL" id="AFN84033.1"/>
    </source>
</evidence>
<feature type="transmembrane region" description="Helical" evidence="6">
    <location>
        <begin position="134"/>
        <end position="153"/>
    </location>
</feature>
<proteinExistence type="inferred from homology"/>
<dbReference type="InterPro" id="IPR016763">
    <property type="entry name" value="VAP"/>
</dbReference>
<evidence type="ECO:0000256" key="2">
    <source>
        <dbReference type="ARBA" id="ARBA00008932"/>
    </source>
</evidence>
<keyword evidence="5 6" id="KW-0472">Membrane</keyword>
<dbReference type="PROSITE" id="PS50202">
    <property type="entry name" value="MSP"/>
    <property type="match status" value="1"/>
</dbReference>
<evidence type="ECO:0000256" key="6">
    <source>
        <dbReference type="SAM" id="Phobius"/>
    </source>
</evidence>
<comment type="subcellular location">
    <subcellularLocation>
        <location evidence="1">Membrane</location>
        <topology evidence="1">Single-pass type IV membrane protein</topology>
    </subcellularLocation>
</comment>
<evidence type="ECO:0000256" key="4">
    <source>
        <dbReference type="ARBA" id="ARBA00022989"/>
    </source>
</evidence>
<dbReference type="VEuPathDB" id="MicrosporidiaDB:EROM_110510"/>
<evidence type="ECO:0000256" key="1">
    <source>
        <dbReference type="ARBA" id="ARBA00004211"/>
    </source>
</evidence>
<keyword evidence="9" id="KW-1185">Reference proteome</keyword>
<evidence type="ECO:0000256" key="3">
    <source>
        <dbReference type="ARBA" id="ARBA00022692"/>
    </source>
</evidence>
<dbReference type="RefSeq" id="XP_009265530.1">
    <property type="nucleotide sequence ID" value="XM_009267255.1"/>
</dbReference>
<dbReference type="GeneID" id="20564650"/>
<dbReference type="GO" id="GO:0061817">
    <property type="term" value="P:endoplasmic reticulum-plasma membrane tethering"/>
    <property type="evidence" value="ECO:0007669"/>
    <property type="project" value="TreeGrafter"/>
</dbReference>
<feature type="domain" description="MSP" evidence="7">
    <location>
        <begin position="3"/>
        <end position="116"/>
    </location>
</feature>
<organism evidence="8 9">
    <name type="scientific">Encephalitozoon romaleae (strain SJ-2008)</name>
    <name type="common">Microsporidian parasite</name>
    <dbReference type="NCBI Taxonomy" id="1178016"/>
    <lineage>
        <taxon>Eukaryota</taxon>
        <taxon>Fungi</taxon>
        <taxon>Fungi incertae sedis</taxon>
        <taxon>Microsporidia</taxon>
        <taxon>Unikaryonidae</taxon>
        <taxon>Encephalitozoon</taxon>
    </lineage>
</organism>
<accession>I6ZL33</accession>
<dbReference type="InterPro" id="IPR013783">
    <property type="entry name" value="Ig-like_fold"/>
</dbReference>
<dbReference type="Proteomes" id="UP000010094">
    <property type="component" value="Chromosome XI"/>
</dbReference>
<name>I6ZL33_ENCRO</name>
<dbReference type="GO" id="GO:0005789">
    <property type="term" value="C:endoplasmic reticulum membrane"/>
    <property type="evidence" value="ECO:0007669"/>
    <property type="project" value="InterPro"/>
</dbReference>
<dbReference type="Gene3D" id="2.60.40.10">
    <property type="entry name" value="Immunoglobulins"/>
    <property type="match status" value="1"/>
</dbReference>
<dbReference type="GO" id="GO:0090158">
    <property type="term" value="P:endoplasmic reticulum membrane organization"/>
    <property type="evidence" value="ECO:0007669"/>
    <property type="project" value="TreeGrafter"/>
</dbReference>
<dbReference type="KEGG" id="ero:EROM_110510"/>
<dbReference type="EMBL" id="CP003530">
    <property type="protein sequence ID" value="AFN84033.1"/>
    <property type="molecule type" value="Genomic_DNA"/>
</dbReference>
<evidence type="ECO:0000256" key="5">
    <source>
        <dbReference type="ARBA" id="ARBA00023136"/>
    </source>
</evidence>
<comment type="similarity">
    <text evidence="2">Belongs to the VAMP-associated protein (VAP) (TC 9.B.17) family.</text>
</comment>
<dbReference type="AlphaFoldDB" id="I6ZL33"/>
<keyword evidence="3 6" id="KW-0812">Transmembrane</keyword>
<sequence length="157" mass="18814">MLDIKVMPQTTIRVKRNKRSSTFVVQNNSMESVGYKIKTTKPRDYIVRPNMGLIVPMQQAEVEVTLSESTVPDSSHKFLIEIYRFDWRRSLNDFKQYLRSSLPKPCWTSRIGILYEEEEERINKETVECSEDRGVITFFVHLYILFNVFYLFYRFFE</sequence>
<gene>
    <name evidence="8" type="ordered locus">EROM_110510</name>
</gene>
<dbReference type="Pfam" id="PF00635">
    <property type="entry name" value="Motile_Sperm"/>
    <property type="match status" value="1"/>
</dbReference>
<dbReference type="InterPro" id="IPR008962">
    <property type="entry name" value="PapD-like_sf"/>
</dbReference>
<dbReference type="OrthoDB" id="264603at2759"/>
<keyword evidence="4 6" id="KW-1133">Transmembrane helix</keyword>
<dbReference type="SUPFAM" id="SSF49354">
    <property type="entry name" value="PapD-like"/>
    <property type="match status" value="1"/>
</dbReference>
<dbReference type="HOGENOM" id="CLU_130507_0_0_1"/>
<evidence type="ECO:0000313" key="9">
    <source>
        <dbReference type="Proteomes" id="UP000010094"/>
    </source>
</evidence>
<dbReference type="PANTHER" id="PTHR10809">
    <property type="entry name" value="VESICLE-ASSOCIATED MEMBRANE PROTEIN-ASSOCIATED PROTEIN"/>
    <property type="match status" value="1"/>
</dbReference>
<reference evidence="8 9" key="1">
    <citation type="journal article" date="2012" name="Proc. Natl. Acad. Sci. U.S.A.">
        <title>Gain and loss of multiple functionally related, horizontally transferred genes in the reduced genomes of two microsporidian parasites.</title>
        <authorList>
            <person name="Pombert J.-F."/>
            <person name="Selman M."/>
            <person name="Burki F."/>
            <person name="Bardell F.T."/>
            <person name="Farinelli L."/>
            <person name="Solter L.F."/>
            <person name="Whitman D.W."/>
            <person name="Weiss L.M."/>
            <person name="Corradi N."/>
            <person name="Keeling P.J."/>
        </authorList>
    </citation>
    <scope>NUCLEOTIDE SEQUENCE [LARGE SCALE GENOMIC DNA]</scope>
    <source>
        <strain evidence="8 9">SJ-2008</strain>
    </source>
</reference>